<organism evidence="2 3">
    <name type="scientific">Enterocloster clostridioformis</name>
    <dbReference type="NCBI Taxonomy" id="1531"/>
    <lineage>
        <taxon>Bacteria</taxon>
        <taxon>Bacillati</taxon>
        <taxon>Bacillota</taxon>
        <taxon>Clostridia</taxon>
        <taxon>Lachnospirales</taxon>
        <taxon>Lachnospiraceae</taxon>
        <taxon>Enterocloster</taxon>
    </lineage>
</organism>
<sequence length="94" mass="11079">MKKKAWKPKQKRSDTPTLTGTPPLGYLNSCYCPKCGRHLFSYYDADISPDRKDGYHFHIAENWNYCSECGTLLDLDEWKERQETAADEEIQWEE</sequence>
<protein>
    <submittedName>
        <fullName evidence="2">Uncharacterized protein</fullName>
    </submittedName>
</protein>
<dbReference type="RefSeq" id="WP_112482723.1">
    <property type="nucleotide sequence ID" value="NZ_JAIWZC010000001.1"/>
</dbReference>
<dbReference type="AlphaFoldDB" id="A0A2X2UPK4"/>
<dbReference type="Proteomes" id="UP000251853">
    <property type="component" value="Unassembled WGS sequence"/>
</dbReference>
<evidence type="ECO:0000313" key="3">
    <source>
        <dbReference type="Proteomes" id="UP000251853"/>
    </source>
</evidence>
<evidence type="ECO:0000256" key="1">
    <source>
        <dbReference type="SAM" id="MobiDB-lite"/>
    </source>
</evidence>
<feature type="compositionally biased region" description="Basic residues" evidence="1">
    <location>
        <begin position="1"/>
        <end position="10"/>
    </location>
</feature>
<proteinExistence type="predicted"/>
<evidence type="ECO:0000313" key="2">
    <source>
        <dbReference type="EMBL" id="SQB14903.1"/>
    </source>
</evidence>
<accession>A0A2X2UPK4</accession>
<keyword evidence="3" id="KW-1185">Reference proteome</keyword>
<feature type="region of interest" description="Disordered" evidence="1">
    <location>
        <begin position="1"/>
        <end position="23"/>
    </location>
</feature>
<name>A0A2X2UPK4_9FIRM</name>
<gene>
    <name evidence="2" type="ORF">NCTC11224_03957</name>
</gene>
<dbReference type="EMBL" id="UAVW01000016">
    <property type="protein sequence ID" value="SQB14903.1"/>
    <property type="molecule type" value="Genomic_DNA"/>
</dbReference>
<reference evidence="2 3" key="1">
    <citation type="submission" date="2018-06" db="EMBL/GenBank/DDBJ databases">
        <authorList>
            <consortium name="Pathogen Informatics"/>
            <person name="Doyle S."/>
        </authorList>
    </citation>
    <scope>NUCLEOTIDE SEQUENCE [LARGE SCALE GENOMIC DNA]</scope>
    <source>
        <strain evidence="2 3">NCTC11224</strain>
    </source>
</reference>